<evidence type="ECO:0000313" key="1">
    <source>
        <dbReference type="EMBL" id="KKL71680.1"/>
    </source>
</evidence>
<comment type="caution">
    <text evidence="1">The sequence shown here is derived from an EMBL/GenBank/DDBJ whole genome shotgun (WGS) entry which is preliminary data.</text>
</comment>
<reference evidence="1" key="1">
    <citation type="journal article" date="2015" name="Nature">
        <title>Complex archaea that bridge the gap between prokaryotes and eukaryotes.</title>
        <authorList>
            <person name="Spang A."/>
            <person name="Saw J.H."/>
            <person name="Jorgensen S.L."/>
            <person name="Zaremba-Niedzwiedzka K."/>
            <person name="Martijn J."/>
            <person name="Lind A.E."/>
            <person name="van Eijk R."/>
            <person name="Schleper C."/>
            <person name="Guy L."/>
            <person name="Ettema T.J."/>
        </authorList>
    </citation>
    <scope>NUCLEOTIDE SEQUENCE</scope>
</reference>
<dbReference type="EMBL" id="LAZR01025516">
    <property type="protein sequence ID" value="KKL71680.1"/>
    <property type="molecule type" value="Genomic_DNA"/>
</dbReference>
<gene>
    <name evidence="1" type="ORF">LCGC14_2092490</name>
</gene>
<sequence length="57" mass="6632">MLSKASKKTGKNRSEIAREALRRQLRISQFEALRKRVMPFAEARGFLTDDDVFFKVS</sequence>
<name>A0A0F9GQD2_9ZZZZ</name>
<protein>
    <submittedName>
        <fullName evidence="1">Uncharacterized protein</fullName>
    </submittedName>
</protein>
<accession>A0A0F9GQD2</accession>
<dbReference type="AlphaFoldDB" id="A0A0F9GQD2"/>
<organism evidence="1">
    <name type="scientific">marine sediment metagenome</name>
    <dbReference type="NCBI Taxonomy" id="412755"/>
    <lineage>
        <taxon>unclassified sequences</taxon>
        <taxon>metagenomes</taxon>
        <taxon>ecological metagenomes</taxon>
    </lineage>
</organism>
<proteinExistence type="predicted"/>